<evidence type="ECO:0000256" key="9">
    <source>
        <dbReference type="SAM" id="Phobius"/>
    </source>
</evidence>
<proteinExistence type="predicted"/>
<dbReference type="Proteomes" id="UP000663845">
    <property type="component" value="Unassembled WGS sequence"/>
</dbReference>
<dbReference type="GO" id="GO:0030425">
    <property type="term" value="C:dendrite"/>
    <property type="evidence" value="ECO:0007669"/>
    <property type="project" value="TreeGrafter"/>
</dbReference>
<feature type="transmembrane region" description="Helical" evidence="9">
    <location>
        <begin position="260"/>
        <end position="281"/>
    </location>
</feature>
<evidence type="ECO:0000256" key="7">
    <source>
        <dbReference type="ARBA" id="ARBA00023170"/>
    </source>
</evidence>
<evidence type="ECO:0000256" key="4">
    <source>
        <dbReference type="ARBA" id="ARBA00022989"/>
    </source>
</evidence>
<keyword evidence="7" id="KW-0675">Receptor</keyword>
<dbReference type="SUPFAM" id="SSF81321">
    <property type="entry name" value="Family A G protein-coupled receptor-like"/>
    <property type="match status" value="1"/>
</dbReference>
<dbReference type="GO" id="GO:0004993">
    <property type="term" value="F:G protein-coupled serotonin receptor activity"/>
    <property type="evidence" value="ECO:0007669"/>
    <property type="project" value="TreeGrafter"/>
</dbReference>
<dbReference type="GO" id="GO:0030594">
    <property type="term" value="F:neurotransmitter receptor activity"/>
    <property type="evidence" value="ECO:0007669"/>
    <property type="project" value="TreeGrafter"/>
</dbReference>
<protein>
    <recommendedName>
        <fullName evidence="10">G-protein coupled receptors family 1 profile domain-containing protein</fullName>
    </recommendedName>
</protein>
<dbReference type="EMBL" id="CAJOAY010000095">
    <property type="protein sequence ID" value="CAF3533729.1"/>
    <property type="molecule type" value="Genomic_DNA"/>
</dbReference>
<feature type="domain" description="G-protein coupled receptors family 1 profile" evidence="10">
    <location>
        <begin position="35"/>
        <end position="289"/>
    </location>
</feature>
<keyword evidence="3 9" id="KW-0812">Transmembrane</keyword>
<feature type="transmembrane region" description="Helical" evidence="9">
    <location>
        <begin position="231"/>
        <end position="254"/>
    </location>
</feature>
<dbReference type="EMBL" id="CAJOAZ010002045">
    <property type="protein sequence ID" value="CAF3887521.1"/>
    <property type="molecule type" value="Genomic_DNA"/>
</dbReference>
<keyword evidence="2" id="KW-1003">Cell membrane</keyword>
<evidence type="ECO:0000256" key="2">
    <source>
        <dbReference type="ARBA" id="ARBA00022475"/>
    </source>
</evidence>
<dbReference type="GO" id="GO:0005886">
    <property type="term" value="C:plasma membrane"/>
    <property type="evidence" value="ECO:0007669"/>
    <property type="project" value="UniProtKB-SubCell"/>
</dbReference>
<dbReference type="EMBL" id="CAJNOG010000212">
    <property type="protein sequence ID" value="CAF1080516.1"/>
    <property type="molecule type" value="Genomic_DNA"/>
</dbReference>
<evidence type="ECO:0000313" key="13">
    <source>
        <dbReference type="EMBL" id="CAF3887521.1"/>
    </source>
</evidence>
<evidence type="ECO:0000256" key="5">
    <source>
        <dbReference type="ARBA" id="ARBA00023040"/>
    </source>
</evidence>
<dbReference type="Proteomes" id="UP000663844">
    <property type="component" value="Unassembled WGS sequence"/>
</dbReference>
<dbReference type="GO" id="GO:0007268">
    <property type="term" value="P:chemical synaptic transmission"/>
    <property type="evidence" value="ECO:0007669"/>
    <property type="project" value="TreeGrafter"/>
</dbReference>
<evidence type="ECO:0000259" key="10">
    <source>
        <dbReference type="PROSITE" id="PS50262"/>
    </source>
</evidence>
<dbReference type="GO" id="GO:0007187">
    <property type="term" value="P:G protein-coupled receptor signaling pathway, coupled to cyclic nucleotide second messenger"/>
    <property type="evidence" value="ECO:0007669"/>
    <property type="project" value="TreeGrafter"/>
</dbReference>
<organism evidence="11 14">
    <name type="scientific">Adineta steineri</name>
    <dbReference type="NCBI Taxonomy" id="433720"/>
    <lineage>
        <taxon>Eukaryota</taxon>
        <taxon>Metazoa</taxon>
        <taxon>Spiralia</taxon>
        <taxon>Gnathifera</taxon>
        <taxon>Rotifera</taxon>
        <taxon>Eurotatoria</taxon>
        <taxon>Bdelloidea</taxon>
        <taxon>Adinetida</taxon>
        <taxon>Adinetidae</taxon>
        <taxon>Adineta</taxon>
    </lineage>
</organism>
<reference evidence="11" key="1">
    <citation type="submission" date="2021-02" db="EMBL/GenBank/DDBJ databases">
        <authorList>
            <person name="Nowell W R."/>
        </authorList>
    </citation>
    <scope>NUCLEOTIDE SEQUENCE</scope>
</reference>
<evidence type="ECO:0000256" key="3">
    <source>
        <dbReference type="ARBA" id="ARBA00022692"/>
    </source>
</evidence>
<name>A0A814MJZ8_9BILA</name>
<feature type="transmembrane region" description="Helical" evidence="9">
    <location>
        <begin position="178"/>
        <end position="199"/>
    </location>
</feature>
<comment type="subcellular location">
    <subcellularLocation>
        <location evidence="1">Cell membrane</location>
        <topology evidence="1">Multi-pass membrane protein</topology>
    </subcellularLocation>
</comment>
<dbReference type="Proteomes" id="UP000663881">
    <property type="component" value="Unassembled WGS sequence"/>
</dbReference>
<keyword evidence="6 9" id="KW-0472">Membrane</keyword>
<evidence type="ECO:0000313" key="14">
    <source>
        <dbReference type="Proteomes" id="UP000663845"/>
    </source>
</evidence>
<gene>
    <name evidence="11" type="ORF">JYZ213_LOCUS20266</name>
    <name evidence="12" type="ORF">OKA104_LOCUS3238</name>
    <name evidence="13" type="ORF">OXD698_LOCUS23231</name>
</gene>
<feature type="transmembrane region" description="Helical" evidence="9">
    <location>
        <begin position="137"/>
        <end position="158"/>
    </location>
</feature>
<dbReference type="CDD" id="cd00637">
    <property type="entry name" value="7tm_classA_rhodopsin-like"/>
    <property type="match status" value="1"/>
</dbReference>
<comment type="caution">
    <text evidence="11">The sequence shown here is derived from an EMBL/GenBank/DDBJ whole genome shotgun (WGS) entry which is preliminary data.</text>
</comment>
<dbReference type="Pfam" id="PF00001">
    <property type="entry name" value="7tm_1"/>
    <property type="match status" value="1"/>
</dbReference>
<evidence type="ECO:0000256" key="6">
    <source>
        <dbReference type="ARBA" id="ARBA00023136"/>
    </source>
</evidence>
<keyword evidence="5" id="KW-0297">G-protein coupled receptor</keyword>
<accession>A0A814MJZ8</accession>
<feature type="transmembrane region" description="Helical" evidence="9">
    <location>
        <begin position="23"/>
        <end position="45"/>
    </location>
</feature>
<keyword evidence="4 9" id="KW-1133">Transmembrane helix</keyword>
<dbReference type="GO" id="GO:0045202">
    <property type="term" value="C:synapse"/>
    <property type="evidence" value="ECO:0007669"/>
    <property type="project" value="GOC"/>
</dbReference>
<evidence type="ECO:0000256" key="8">
    <source>
        <dbReference type="ARBA" id="ARBA00023224"/>
    </source>
</evidence>
<feature type="transmembrane region" description="Helical" evidence="9">
    <location>
        <begin position="99"/>
        <end position="117"/>
    </location>
</feature>
<evidence type="ECO:0000313" key="11">
    <source>
        <dbReference type="EMBL" id="CAF1080516.1"/>
    </source>
</evidence>
<dbReference type="Gene3D" id="1.20.1070.10">
    <property type="entry name" value="Rhodopsin 7-helix transmembrane proteins"/>
    <property type="match status" value="1"/>
</dbReference>
<dbReference type="PROSITE" id="PS50262">
    <property type="entry name" value="G_PROTEIN_RECEP_F1_2"/>
    <property type="match status" value="1"/>
</dbReference>
<feature type="transmembrane region" description="Helical" evidence="9">
    <location>
        <begin position="57"/>
        <end position="79"/>
    </location>
</feature>
<sequence length="306" mass="35471">MSSSFSLLTQRAIIESWFIPIDIVMLVCTILVIILSIIFLCIIVLDKTCHTVSMMLIGNSCLTVLVFGCVLLSMCAFTLENDLKQIIYEDSLCIIRAYFDYVAAGVVNYSFLIQALYRYVTVIYPNRLFWQSARFQFLIICLTWMIAFIFPTAFIFTGQVKYNGDNQICQVPVQPSFYIVYPACCIFVIPVSLIMLIYLKLFRYVHKMNTRITPANTLFRAQRELKMAQRIVILVSVLLTIGFPYAFFILMSFFTTPPKYHYRIAFLFVDISLALVMMALFQFTDPIKVYMIEKIKRRPNPVIQTI</sequence>
<dbReference type="InterPro" id="IPR000276">
    <property type="entry name" value="GPCR_Rhodpsn"/>
</dbReference>
<dbReference type="InterPro" id="IPR017452">
    <property type="entry name" value="GPCR_Rhodpsn_7TM"/>
</dbReference>
<dbReference type="PANTHER" id="PTHR24247">
    <property type="entry name" value="5-HYDROXYTRYPTAMINE RECEPTOR"/>
    <property type="match status" value="1"/>
</dbReference>
<evidence type="ECO:0000313" key="12">
    <source>
        <dbReference type="EMBL" id="CAF3533729.1"/>
    </source>
</evidence>
<dbReference type="AlphaFoldDB" id="A0A814MJZ8"/>
<keyword evidence="8" id="KW-0807">Transducer</keyword>
<evidence type="ECO:0000256" key="1">
    <source>
        <dbReference type="ARBA" id="ARBA00004651"/>
    </source>
</evidence>